<evidence type="ECO:0000256" key="3">
    <source>
        <dbReference type="ARBA" id="ARBA00022490"/>
    </source>
</evidence>
<dbReference type="Proteomes" id="UP001323405">
    <property type="component" value="Unassembled WGS sequence"/>
</dbReference>
<evidence type="ECO:0000256" key="1">
    <source>
        <dbReference type="ARBA" id="ARBA00004245"/>
    </source>
</evidence>
<dbReference type="RefSeq" id="XP_062745848.1">
    <property type="nucleotide sequence ID" value="XM_062883344.1"/>
</dbReference>
<evidence type="ECO:0000313" key="13">
    <source>
        <dbReference type="Proteomes" id="UP001323405"/>
    </source>
</evidence>
<dbReference type="Pfam" id="PF13424">
    <property type="entry name" value="TPR_12"/>
    <property type="match status" value="6"/>
</dbReference>
<dbReference type="InterPro" id="IPR029058">
    <property type="entry name" value="AB_hydrolase_fold"/>
</dbReference>
<keyword evidence="3" id="KW-0963">Cytoplasm</keyword>
<proteinExistence type="inferred from homology"/>
<evidence type="ECO:0000256" key="9">
    <source>
        <dbReference type="ARBA" id="ARBA00023212"/>
    </source>
</evidence>
<evidence type="ECO:0000256" key="8">
    <source>
        <dbReference type="ARBA" id="ARBA00023175"/>
    </source>
</evidence>
<dbReference type="Pfam" id="PF13176">
    <property type="entry name" value="TPR_7"/>
    <property type="match status" value="1"/>
</dbReference>
<dbReference type="Gene3D" id="3.40.50.1820">
    <property type="entry name" value="alpha/beta hydrolase"/>
    <property type="match status" value="1"/>
</dbReference>
<dbReference type="SMART" id="SM00028">
    <property type="entry name" value="TPR"/>
    <property type="match status" value="15"/>
</dbReference>
<name>A0ABR0GMH8_9PEZI</name>
<keyword evidence="13" id="KW-1185">Reference proteome</keyword>
<keyword evidence="6 10" id="KW-0802">TPR repeat</keyword>
<dbReference type="PANTHER" id="PTHR45783:SF3">
    <property type="entry name" value="KINESIN LIGHT CHAIN"/>
    <property type="match status" value="1"/>
</dbReference>
<evidence type="ECO:0000256" key="7">
    <source>
        <dbReference type="ARBA" id="ARBA00023054"/>
    </source>
</evidence>
<comment type="similarity">
    <text evidence="2">Belongs to the kinesin light chain family.</text>
</comment>
<reference evidence="12 13" key="1">
    <citation type="journal article" date="2023" name="bioRxiv">
        <title>High-quality genome assemblies of four members of thePodospora anserinaspecies complex.</title>
        <authorList>
            <person name="Ament-Velasquez S.L."/>
            <person name="Vogan A.A."/>
            <person name="Wallerman O."/>
            <person name="Hartmann F."/>
            <person name="Gautier V."/>
            <person name="Silar P."/>
            <person name="Giraud T."/>
            <person name="Johannesson H."/>
        </authorList>
    </citation>
    <scope>NUCLEOTIDE SEQUENCE [LARGE SCALE GENOMIC DNA]</scope>
    <source>
        <strain evidence="12 13">CBS 415.72m</strain>
    </source>
</reference>
<comment type="caution">
    <text evidence="12">The sequence shown here is derived from an EMBL/GenBank/DDBJ whole genome shotgun (WGS) entry which is preliminary data.</text>
</comment>
<evidence type="ECO:0000256" key="6">
    <source>
        <dbReference type="ARBA" id="ARBA00022803"/>
    </source>
</evidence>
<keyword evidence="8" id="KW-0505">Motor protein</keyword>
<evidence type="ECO:0000256" key="5">
    <source>
        <dbReference type="ARBA" id="ARBA00022737"/>
    </source>
</evidence>
<dbReference type="InterPro" id="IPR002182">
    <property type="entry name" value="NB-ARC"/>
</dbReference>
<evidence type="ECO:0000256" key="4">
    <source>
        <dbReference type="ARBA" id="ARBA00022701"/>
    </source>
</evidence>
<dbReference type="PRINTS" id="PR00381">
    <property type="entry name" value="KINESINLIGHT"/>
</dbReference>
<dbReference type="SUPFAM" id="SSF48452">
    <property type="entry name" value="TPR-like"/>
    <property type="match status" value="3"/>
</dbReference>
<dbReference type="Pfam" id="PF00931">
    <property type="entry name" value="NB-ARC"/>
    <property type="match status" value="1"/>
</dbReference>
<dbReference type="InterPro" id="IPR011990">
    <property type="entry name" value="TPR-like_helical_dom_sf"/>
</dbReference>
<gene>
    <name evidence="12" type="ORF">QC762_0040060</name>
</gene>
<dbReference type="InterPro" id="IPR002151">
    <property type="entry name" value="Kinesin_light"/>
</dbReference>
<dbReference type="SUPFAM" id="SSF52540">
    <property type="entry name" value="P-loop containing nucleoside triphosphate hydrolases"/>
    <property type="match status" value="1"/>
</dbReference>
<evidence type="ECO:0000256" key="10">
    <source>
        <dbReference type="PROSITE-ProRule" id="PRU00339"/>
    </source>
</evidence>
<feature type="repeat" description="TPR" evidence="10">
    <location>
        <begin position="704"/>
        <end position="737"/>
    </location>
</feature>
<dbReference type="Gene3D" id="1.25.40.10">
    <property type="entry name" value="Tetratricopeptide repeat domain"/>
    <property type="match status" value="4"/>
</dbReference>
<dbReference type="InterPro" id="IPR019734">
    <property type="entry name" value="TPR_rpt"/>
</dbReference>
<evidence type="ECO:0000259" key="11">
    <source>
        <dbReference type="Pfam" id="PF00931"/>
    </source>
</evidence>
<accession>A0ABR0GMH8</accession>
<feature type="repeat" description="TPR" evidence="10">
    <location>
        <begin position="788"/>
        <end position="821"/>
    </location>
</feature>
<dbReference type="PANTHER" id="PTHR45783">
    <property type="entry name" value="KINESIN LIGHT CHAIN"/>
    <property type="match status" value="1"/>
</dbReference>
<dbReference type="GeneID" id="87902921"/>
<evidence type="ECO:0000313" key="12">
    <source>
        <dbReference type="EMBL" id="KAK4656873.1"/>
    </source>
</evidence>
<dbReference type="InterPro" id="IPR027417">
    <property type="entry name" value="P-loop_NTPase"/>
</dbReference>
<dbReference type="EMBL" id="JAFFHA010000004">
    <property type="protein sequence ID" value="KAK4656873.1"/>
    <property type="molecule type" value="Genomic_DNA"/>
</dbReference>
<evidence type="ECO:0000256" key="2">
    <source>
        <dbReference type="ARBA" id="ARBA00009622"/>
    </source>
</evidence>
<dbReference type="PROSITE" id="PS50005">
    <property type="entry name" value="TPR"/>
    <property type="match status" value="2"/>
</dbReference>
<keyword evidence="5" id="KW-0677">Repeat</keyword>
<organism evidence="12 13">
    <name type="scientific">Podospora pseudocomata</name>
    <dbReference type="NCBI Taxonomy" id="2093779"/>
    <lineage>
        <taxon>Eukaryota</taxon>
        <taxon>Fungi</taxon>
        <taxon>Dikarya</taxon>
        <taxon>Ascomycota</taxon>
        <taxon>Pezizomycotina</taxon>
        <taxon>Sordariomycetes</taxon>
        <taxon>Sordariomycetidae</taxon>
        <taxon>Sordariales</taxon>
        <taxon>Podosporaceae</taxon>
        <taxon>Podospora</taxon>
    </lineage>
</organism>
<keyword evidence="7" id="KW-0175">Coiled coil</keyword>
<dbReference type="SUPFAM" id="SSF53474">
    <property type="entry name" value="alpha/beta-Hydrolases"/>
    <property type="match status" value="1"/>
</dbReference>
<dbReference type="Pfam" id="PF13374">
    <property type="entry name" value="TPR_10"/>
    <property type="match status" value="2"/>
</dbReference>
<comment type="subcellular location">
    <subcellularLocation>
        <location evidence="1">Cytoplasm</location>
        <location evidence="1">Cytoskeleton</location>
    </subcellularLocation>
</comment>
<protein>
    <recommendedName>
        <fullName evidence="11">NB-ARC domain-containing protein</fullName>
    </recommendedName>
</protein>
<dbReference type="Gene3D" id="3.40.50.300">
    <property type="entry name" value="P-loop containing nucleotide triphosphate hydrolases"/>
    <property type="match status" value="1"/>
</dbReference>
<sequence length="1329" mass="148653">MTTTEACRGLRRIVPVDDAPDDAPDDATIDIIAIHGLGTESPRTWEFKKRNGDGVVNWLSDGDMLPAALPKARIYTYDWNANYFANAPVQTLLGHADTLLGLIAEGRGSQTRPIIFVASCFGGLILAEAIIRAAQEGSAYKHILLSTVGIVFLATPFQGSDAAKQARWQVLVKGIMGEQASDKLIQDLEQKHDFVHQRVQKFAEIANAKAVQLPLSCFFETRKTEMLRRILSPGWAKRLSGSVTRKILVTESSACLHGFPRQGLDATHSGMNKFQGPECPNFKLVKDTVRKLAGDASVVLKLRKNSTVKGHWIVPFGRNKEFVGHLLKKVLPSRDEDDCQRTAIEGLGGVGKTQIALETAYRIRDVQPECSVFWVPAVDATAFENAYRAIGQQLKVPGIDEEKADVKALIKSALGRESMGNWLLIIDNADDEMLLFGDTALAEYLPFSRKGSILFTTRNHKLGLRLVESGNHIIAVEEMSRDEALKLLGKNLKSSQMSDTKSNNALLEILTNLPLAIRQASAYMAKEQISTARYLKLCKSSDEDMVKLLSSHFNDRHRYKNIQNAIATTWLISFQQISDHDALAADYLRFLCFLAGKDIPHSLLPPAGTLETVEAIGTLKAYAFISQQNELESYDIHRLVQISMLSWLDGKGERQEWTVKVLERLNDIFPWPKHENREEWIRYLPHTQHALQLRKRTDDEEATASLLSKVGESFRKLGKYKEAEQIHRQALQLREKVLGKEHPHTLTSMDNLACVLDSQGKYEEAEQMHRQALQLREKVLGKEHPHTLSSMNNLARVLDSQGKYEEAEQMHRQALQLQEKVLGKEHPDTLTSMNNLASVLDSQGKYEEAEQMHRQALQLREKVLGKEHPSTLASMNNLALVLGSQGKYEGAEQMHRQALQLSQKVLGKEHPGTLTSMNNLANVLGSQGKYEGAEQMHRQALQLSQKVLGKEHPRTLASMNNLALVLGSQGKYEGAEQMHRQALQLREKVLGKEHPSTLASMNNLASVLGSQGKYEEAEQMHRQALQLREKVLGKEHPSTLASMNNLASVLDSQGKYEGAEQMHRQALQLSQKVLGKEHPSTLTSMNNLANVLDSQGKYEGAEQMHRQALQLSQKVLGKEHPRTLTSMNNLASILGSQGKYEDAEQMHQQALQLREKVLGKEHPDTLASMNNLALVLDSQGKYEGAEQMHRQVLQLREKVLGKEHPSTLASMNNLALVLDSQGKYEGAEQMHRQALQLSQKVLGKEHPRTLASMNNLALVLDSQGKYEGAEQMHRQALQLREKVLGKEHPDTLTSMNNLASVLDSQGKYEEAEQMHRQALQLRQKVSEIR</sequence>
<keyword evidence="9" id="KW-0206">Cytoskeleton</keyword>
<keyword evidence="4" id="KW-0493">Microtubule</keyword>
<feature type="domain" description="NB-ARC" evidence="11">
    <location>
        <begin position="336"/>
        <end position="491"/>
    </location>
</feature>